<dbReference type="InterPro" id="IPR051064">
    <property type="entry name" value="SEC14/CRAL-TRIO_domain"/>
</dbReference>
<dbReference type="InterPro" id="IPR011074">
    <property type="entry name" value="CRAL/TRIO_N_dom"/>
</dbReference>
<sequence length="403" mass="46932">MIFPEPLSPAQTAAIEELKQRTIKDVTPKMREDKYVFYRFLKARNFDLKKAEDMLRKTISWRKEFKVDSMLTDYKPQEVLVKYFPYSLIGFDKEGFPVRYVDFAADEKGIFRSAKKVDLVKYGIFLLEKDSELLKTQSQKLGKPITKVRYICNFAGVTLSKATNKTSIELLILGIGIFQDNYPEYVFAMYIINASIYYSLMFSVAKTVVATEVLNKFHSISSDKQKEVLLEVIDENELPAFLGGNKTDPDGNPQCNSFIIHARQVPERYFLKKSEKTLAKSPEAKKLIVNRFSKESIFFEIKESDSYLEWEFETKNRDIGFGLYFKESHENDSKPMELLPKQRIDTTFGSEVGIFKCEHKGVYIVVFDNSYSWIYSKELYYKVKITRECENGIRDDTTFRIAE</sequence>
<evidence type="ECO:0000259" key="2">
    <source>
        <dbReference type="PROSITE" id="PS50866"/>
    </source>
</evidence>
<keyword evidence="4" id="KW-1185">Reference proteome</keyword>
<evidence type="ECO:0000313" key="4">
    <source>
        <dbReference type="Proteomes" id="UP001497382"/>
    </source>
</evidence>
<dbReference type="Pfam" id="PF03765">
    <property type="entry name" value="CRAL_TRIO_N"/>
    <property type="match status" value="1"/>
</dbReference>
<dbReference type="SUPFAM" id="SSF52087">
    <property type="entry name" value="CRAL/TRIO domain"/>
    <property type="match status" value="1"/>
</dbReference>
<gene>
    <name evidence="3" type="ORF">LARSCL_LOCUS19661</name>
</gene>
<dbReference type="SUPFAM" id="SSF101576">
    <property type="entry name" value="Supernatant protein factor (SPF), C-terminal domain"/>
    <property type="match status" value="1"/>
</dbReference>
<dbReference type="Pfam" id="PF13897">
    <property type="entry name" value="GOLD_2"/>
    <property type="match status" value="1"/>
</dbReference>
<proteinExistence type="predicted"/>
<evidence type="ECO:0000313" key="3">
    <source>
        <dbReference type="EMBL" id="CAL1296160.1"/>
    </source>
</evidence>
<dbReference type="InterPro" id="IPR036865">
    <property type="entry name" value="CRAL-TRIO_dom_sf"/>
</dbReference>
<evidence type="ECO:0008006" key="5">
    <source>
        <dbReference type="Google" id="ProtNLM"/>
    </source>
</evidence>
<dbReference type="SMART" id="SM01100">
    <property type="entry name" value="CRAL_TRIO_N"/>
    <property type="match status" value="1"/>
</dbReference>
<dbReference type="GO" id="GO:0005737">
    <property type="term" value="C:cytoplasm"/>
    <property type="evidence" value="ECO:0007669"/>
    <property type="project" value="TreeGrafter"/>
</dbReference>
<feature type="domain" description="CRAL-TRIO" evidence="1">
    <location>
        <begin position="76"/>
        <end position="250"/>
    </location>
</feature>
<dbReference type="InterPro" id="IPR036273">
    <property type="entry name" value="CRAL/TRIO_N_dom_sf"/>
</dbReference>
<organism evidence="3 4">
    <name type="scientific">Larinioides sclopetarius</name>
    <dbReference type="NCBI Taxonomy" id="280406"/>
    <lineage>
        <taxon>Eukaryota</taxon>
        <taxon>Metazoa</taxon>
        <taxon>Ecdysozoa</taxon>
        <taxon>Arthropoda</taxon>
        <taxon>Chelicerata</taxon>
        <taxon>Arachnida</taxon>
        <taxon>Araneae</taxon>
        <taxon>Araneomorphae</taxon>
        <taxon>Entelegynae</taxon>
        <taxon>Araneoidea</taxon>
        <taxon>Araneidae</taxon>
        <taxon>Larinioides</taxon>
    </lineage>
</organism>
<dbReference type="EMBL" id="CAXIEN010000390">
    <property type="protein sequence ID" value="CAL1296160.1"/>
    <property type="molecule type" value="Genomic_DNA"/>
</dbReference>
<dbReference type="PANTHER" id="PTHR23324">
    <property type="entry name" value="SEC14 RELATED PROTEIN"/>
    <property type="match status" value="1"/>
</dbReference>
<accession>A0AAV2BKG9</accession>
<dbReference type="Proteomes" id="UP001497382">
    <property type="component" value="Unassembled WGS sequence"/>
</dbReference>
<dbReference type="InterPro" id="IPR009038">
    <property type="entry name" value="GOLD_dom"/>
</dbReference>
<dbReference type="InterPro" id="IPR036598">
    <property type="entry name" value="GOLD_dom_sf"/>
</dbReference>
<feature type="domain" description="GOLD" evidence="2">
    <location>
        <begin position="275"/>
        <end position="385"/>
    </location>
</feature>
<comment type="caution">
    <text evidence="3">The sequence shown here is derived from an EMBL/GenBank/DDBJ whole genome shotgun (WGS) entry which is preliminary data.</text>
</comment>
<dbReference type="Pfam" id="PF00650">
    <property type="entry name" value="CRAL_TRIO"/>
    <property type="match status" value="1"/>
</dbReference>
<dbReference type="PANTHER" id="PTHR23324:SF83">
    <property type="entry name" value="SEC14-LIKE PROTEIN 2"/>
    <property type="match status" value="1"/>
</dbReference>
<dbReference type="SMART" id="SM00516">
    <property type="entry name" value="SEC14"/>
    <property type="match status" value="1"/>
</dbReference>
<reference evidence="3 4" key="1">
    <citation type="submission" date="2024-04" db="EMBL/GenBank/DDBJ databases">
        <authorList>
            <person name="Rising A."/>
            <person name="Reimegard J."/>
            <person name="Sonavane S."/>
            <person name="Akerstrom W."/>
            <person name="Nylinder S."/>
            <person name="Hedman E."/>
            <person name="Kallberg Y."/>
        </authorList>
    </citation>
    <scope>NUCLEOTIDE SEQUENCE [LARGE SCALE GENOMIC DNA]</scope>
</reference>
<name>A0AAV2BKG9_9ARAC</name>
<dbReference type="SUPFAM" id="SSF46938">
    <property type="entry name" value="CRAL/TRIO N-terminal domain"/>
    <property type="match status" value="1"/>
</dbReference>
<protein>
    <recommendedName>
        <fullName evidence="5">SEC14-like protein 2</fullName>
    </recommendedName>
</protein>
<dbReference type="Gene3D" id="2.60.120.680">
    <property type="entry name" value="GOLD domain"/>
    <property type="match status" value="1"/>
</dbReference>
<dbReference type="Gene3D" id="3.40.525.10">
    <property type="entry name" value="CRAL-TRIO lipid binding domain"/>
    <property type="match status" value="1"/>
</dbReference>
<dbReference type="CDD" id="cd00170">
    <property type="entry name" value="SEC14"/>
    <property type="match status" value="1"/>
</dbReference>
<dbReference type="InterPro" id="IPR001251">
    <property type="entry name" value="CRAL-TRIO_dom"/>
</dbReference>
<dbReference type="PROSITE" id="PS50866">
    <property type="entry name" value="GOLD"/>
    <property type="match status" value="1"/>
</dbReference>
<dbReference type="PROSITE" id="PS50191">
    <property type="entry name" value="CRAL_TRIO"/>
    <property type="match status" value="1"/>
</dbReference>
<dbReference type="AlphaFoldDB" id="A0AAV2BKG9"/>
<evidence type="ECO:0000259" key="1">
    <source>
        <dbReference type="PROSITE" id="PS50191"/>
    </source>
</evidence>